<dbReference type="Pfam" id="PF22964">
    <property type="entry name" value="ZER1-like_2nd"/>
    <property type="match status" value="1"/>
</dbReference>
<sequence length="787" mass="88773">MSKYKSPGTLQNACISFICENLEELCYLVPPASESCENSTHHGASPYPGPSKCCGCSKESTHRLRFRSGLRLHSDLASRLLFELCESRKLCDTALTLFDTNVTLLKKIQLRNIKNTYVTAKGLRMLKSHKLTDLEITGLTQATVNDLLGCVGEWTLQNLRSLNVSRGTFLDHSKFCVVVSLSKLKGLRSLDVSYTEFNKHGLEVVTNDLPNLESLDISATRVDDITPLKRLKDRLRSLSMYNLRISSCENTVAVLLELNKLYKLDISDEKDNHPFEMFSPTKINATDLLKHAPGIWPDMVYLDVSGKDDINHDDLLNFVLLHPKIQFLGLLRTGACYSEIFLDSRSAHYRPDMIVTGTADVRQILEALNRYAYRPAFVQKCLYKLFRITTNSKDPQIEFLKVVLRAMKTHGDQFGVQMASTACLYNLTKGEIAKEIHPQLLEVVVNQTLGAMETFPNHYQLQKNTLLTLCSDRILQDVKFDKFRCARLVMECLCAFDDASMNRMSVAICSILAAKISTNETSELGSKPAFMKKLLSLVRSKVETKQVDITMKFTLSALWNLTDESPKTCDVFLKEGGLNLFLEVLSIFRGESAVETKVLGLINNIAEVPTLRRMLMVDVFLIHLRELLHSEHLDVSYFAAGIVAHLASDGAETWSVPNISRNDMLEELGSVVLKWETPEGEMVAYRSFQPFFSLLKSDTPFQVQLWAVWAIQHVCTKNAKRYCPMLIEEGGDNRMRVLMDSGNTHSSVKVVCMSIMDVLASETASLYLMEAEKMMEDVQSENVEMCE</sequence>
<dbReference type="FunFam" id="1.25.10.10:FF:000086">
    <property type="entry name" value="protein zyg-11 homolog B isoform X2"/>
    <property type="match status" value="1"/>
</dbReference>
<protein>
    <submittedName>
        <fullName evidence="7">Uncharacterized protein</fullName>
    </submittedName>
</protein>
<comment type="caution">
    <text evidence="7">The sequence shown here is derived from an EMBL/GenBank/DDBJ whole genome shotgun (WGS) entry which is preliminary data.</text>
</comment>
<comment type="similarity">
    <text evidence="1">Belongs to the zyg-11 family.</text>
</comment>
<evidence type="ECO:0000256" key="2">
    <source>
        <dbReference type="ARBA" id="ARBA00022614"/>
    </source>
</evidence>
<organism evidence="7 8">
    <name type="scientific">Cloeon dipterum</name>
    <dbReference type="NCBI Taxonomy" id="197152"/>
    <lineage>
        <taxon>Eukaryota</taxon>
        <taxon>Metazoa</taxon>
        <taxon>Ecdysozoa</taxon>
        <taxon>Arthropoda</taxon>
        <taxon>Hexapoda</taxon>
        <taxon>Insecta</taxon>
        <taxon>Pterygota</taxon>
        <taxon>Palaeoptera</taxon>
        <taxon>Ephemeroptera</taxon>
        <taxon>Pisciforma</taxon>
        <taxon>Baetidae</taxon>
        <taxon>Cloeon</taxon>
    </lineage>
</organism>
<dbReference type="InterPro" id="IPR016024">
    <property type="entry name" value="ARM-type_fold"/>
</dbReference>
<keyword evidence="4" id="KW-0833">Ubl conjugation pathway</keyword>
<reference evidence="7 8" key="1">
    <citation type="submission" date="2020-04" db="EMBL/GenBank/DDBJ databases">
        <authorList>
            <person name="Alioto T."/>
            <person name="Alioto T."/>
            <person name="Gomez Garrido J."/>
        </authorList>
    </citation>
    <scope>NUCLEOTIDE SEQUENCE [LARGE SCALE GENOMIC DNA]</scope>
</reference>
<evidence type="ECO:0000256" key="1">
    <source>
        <dbReference type="ARBA" id="ARBA00009420"/>
    </source>
</evidence>
<dbReference type="Gene3D" id="3.80.10.10">
    <property type="entry name" value="Ribonuclease Inhibitor"/>
    <property type="match status" value="1"/>
</dbReference>
<dbReference type="SUPFAM" id="SSF52047">
    <property type="entry name" value="RNI-like"/>
    <property type="match status" value="1"/>
</dbReference>
<keyword evidence="3" id="KW-0677">Repeat</keyword>
<feature type="domain" description="Zer-1-like leucine-rich repeats region" evidence="6">
    <location>
        <begin position="205"/>
        <end position="306"/>
    </location>
</feature>
<name>A0A8S1BXK6_9INSE</name>
<evidence type="ECO:0000259" key="5">
    <source>
        <dbReference type="Pfam" id="PF22964"/>
    </source>
</evidence>
<proteinExistence type="inferred from homology"/>
<dbReference type="OrthoDB" id="5783533at2759"/>
<dbReference type="Proteomes" id="UP000494165">
    <property type="component" value="Unassembled WGS sequence"/>
</dbReference>
<evidence type="ECO:0000313" key="7">
    <source>
        <dbReference type="EMBL" id="CAB3361510.1"/>
    </source>
</evidence>
<dbReference type="PANTHER" id="PTHR12904:SF22">
    <property type="entry name" value="ZYG-11 FAMILY MEMBER B, CELL CYCLE REGULATOR"/>
    <property type="match status" value="1"/>
</dbReference>
<dbReference type="Pfam" id="PF25013">
    <property type="entry name" value="LRR_Zer-1"/>
    <property type="match status" value="1"/>
</dbReference>
<keyword evidence="2" id="KW-0433">Leucine-rich repeat</keyword>
<dbReference type="SUPFAM" id="SSF48371">
    <property type="entry name" value="ARM repeat"/>
    <property type="match status" value="1"/>
</dbReference>
<dbReference type="PANTHER" id="PTHR12904">
    <property type="match status" value="1"/>
</dbReference>
<dbReference type="EMBL" id="CADEPI010000006">
    <property type="protein sequence ID" value="CAB3361510.1"/>
    <property type="molecule type" value="Genomic_DNA"/>
</dbReference>
<gene>
    <name evidence="7" type="ORF">CLODIP_2_CD15795</name>
</gene>
<feature type="domain" description="Protein zer-1 homolog-like C-terminal" evidence="5">
    <location>
        <begin position="406"/>
        <end position="758"/>
    </location>
</feature>
<evidence type="ECO:0000313" key="8">
    <source>
        <dbReference type="Proteomes" id="UP000494165"/>
    </source>
</evidence>
<evidence type="ECO:0000259" key="6">
    <source>
        <dbReference type="Pfam" id="PF25013"/>
    </source>
</evidence>
<evidence type="ECO:0000256" key="3">
    <source>
        <dbReference type="ARBA" id="ARBA00022737"/>
    </source>
</evidence>
<dbReference type="GO" id="GO:0031462">
    <property type="term" value="C:Cul2-RING ubiquitin ligase complex"/>
    <property type="evidence" value="ECO:0007669"/>
    <property type="project" value="TreeGrafter"/>
</dbReference>
<evidence type="ECO:0000256" key="4">
    <source>
        <dbReference type="ARBA" id="ARBA00022786"/>
    </source>
</evidence>
<keyword evidence="8" id="KW-1185">Reference proteome</keyword>
<dbReference type="InterPro" id="IPR011989">
    <property type="entry name" value="ARM-like"/>
</dbReference>
<dbReference type="InterPro" id="IPR051341">
    <property type="entry name" value="Zyg-11_UBL_adapter"/>
</dbReference>
<dbReference type="InterPro" id="IPR055142">
    <property type="entry name" value="ZER1-like_C"/>
</dbReference>
<accession>A0A8S1BXK6</accession>
<dbReference type="InterPro" id="IPR032675">
    <property type="entry name" value="LRR_dom_sf"/>
</dbReference>
<dbReference type="Gene3D" id="1.25.10.10">
    <property type="entry name" value="Leucine-rich Repeat Variant"/>
    <property type="match status" value="1"/>
</dbReference>
<dbReference type="InterPro" id="IPR056845">
    <property type="entry name" value="LRR_Zer-1"/>
</dbReference>
<dbReference type="AlphaFoldDB" id="A0A8S1BXK6"/>